<evidence type="ECO:0000256" key="3">
    <source>
        <dbReference type="ARBA" id="ARBA00022737"/>
    </source>
</evidence>
<dbReference type="SUPFAM" id="SSF81923">
    <property type="entry name" value="Double Clp-N motif"/>
    <property type="match status" value="1"/>
</dbReference>
<evidence type="ECO:0000256" key="4">
    <source>
        <dbReference type="ARBA" id="ARBA00022741"/>
    </source>
</evidence>
<dbReference type="SUPFAM" id="SSF52540">
    <property type="entry name" value="P-loop containing nucleoside triphosphate hydrolases"/>
    <property type="match status" value="2"/>
</dbReference>
<dbReference type="FunFam" id="3.40.50.300:FF:000010">
    <property type="entry name" value="Chaperone clpB 1, putative"/>
    <property type="match status" value="1"/>
</dbReference>
<keyword evidence="8" id="KW-0472">Membrane</keyword>
<dbReference type="Gene3D" id="1.10.8.60">
    <property type="match status" value="1"/>
</dbReference>
<organism evidence="10">
    <name type="scientific">Eutreptiella gymnastica</name>
    <dbReference type="NCBI Taxonomy" id="73025"/>
    <lineage>
        <taxon>Eukaryota</taxon>
        <taxon>Discoba</taxon>
        <taxon>Euglenozoa</taxon>
        <taxon>Euglenida</taxon>
        <taxon>Spirocuta</taxon>
        <taxon>Euglenophyceae</taxon>
        <taxon>Eutreptiales</taxon>
        <taxon>Eutreptiaceae</taxon>
        <taxon>Eutreptiella</taxon>
    </lineage>
</organism>
<dbReference type="InterPro" id="IPR050130">
    <property type="entry name" value="ClpA_ClpB"/>
</dbReference>
<dbReference type="Pfam" id="PF17871">
    <property type="entry name" value="AAA_lid_9"/>
    <property type="match status" value="1"/>
</dbReference>
<keyword evidence="8" id="KW-1133">Transmembrane helix</keyword>
<dbReference type="CDD" id="cd19499">
    <property type="entry name" value="RecA-like_ClpB_Hsp104-like"/>
    <property type="match status" value="1"/>
</dbReference>
<keyword evidence="2" id="KW-0150">Chloroplast</keyword>
<name>A0A7S4D1Z4_9EUGL</name>
<dbReference type="FunFam" id="3.40.50.300:FF:000025">
    <property type="entry name" value="ATP-dependent Clp protease subunit"/>
    <property type="match status" value="1"/>
</dbReference>
<dbReference type="GO" id="GO:0005524">
    <property type="term" value="F:ATP binding"/>
    <property type="evidence" value="ECO:0007669"/>
    <property type="project" value="UniProtKB-KW"/>
</dbReference>
<keyword evidence="4" id="KW-0547">Nucleotide-binding</keyword>
<dbReference type="InterPro" id="IPR041546">
    <property type="entry name" value="ClpA/ClpB_AAA_lid"/>
</dbReference>
<dbReference type="PANTHER" id="PTHR11638">
    <property type="entry name" value="ATP-DEPENDENT CLP PROTEASE"/>
    <property type="match status" value="1"/>
</dbReference>
<evidence type="ECO:0000256" key="1">
    <source>
        <dbReference type="ARBA" id="ARBA00004229"/>
    </source>
</evidence>
<dbReference type="InterPro" id="IPR019489">
    <property type="entry name" value="Clp_ATPase_C"/>
</dbReference>
<dbReference type="InterPro" id="IPR036628">
    <property type="entry name" value="Clp_N_dom_sf"/>
</dbReference>
<evidence type="ECO:0000256" key="2">
    <source>
        <dbReference type="ARBA" id="ARBA00022528"/>
    </source>
</evidence>
<dbReference type="PANTHER" id="PTHR11638:SF155">
    <property type="entry name" value="CHAPERONE PROTEIN CLPC1, CHLOROPLASTIC-LIKE"/>
    <property type="match status" value="1"/>
</dbReference>
<keyword evidence="5" id="KW-0067">ATP-binding</keyword>
<keyword evidence="6" id="KW-0143">Chaperone</keyword>
<keyword evidence="2" id="KW-0934">Plastid</keyword>
<dbReference type="AlphaFoldDB" id="A0A7S4D1Z4"/>
<evidence type="ECO:0000256" key="7">
    <source>
        <dbReference type="PROSITE-ProRule" id="PRU01251"/>
    </source>
</evidence>
<evidence type="ECO:0000259" key="9">
    <source>
        <dbReference type="PROSITE" id="PS51903"/>
    </source>
</evidence>
<evidence type="ECO:0000256" key="5">
    <source>
        <dbReference type="ARBA" id="ARBA00022840"/>
    </source>
</evidence>
<accession>A0A7S4D1Z4</accession>
<dbReference type="GO" id="GO:0034605">
    <property type="term" value="P:cellular response to heat"/>
    <property type="evidence" value="ECO:0007669"/>
    <property type="project" value="TreeGrafter"/>
</dbReference>
<dbReference type="InterPro" id="IPR003959">
    <property type="entry name" value="ATPase_AAA_core"/>
</dbReference>
<dbReference type="InterPro" id="IPR001270">
    <property type="entry name" value="ClpA/B"/>
</dbReference>
<keyword evidence="8" id="KW-0812">Transmembrane</keyword>
<comment type="subcellular location">
    <subcellularLocation>
        <location evidence="1">Plastid</location>
        <location evidence="1">Chloroplast</location>
    </subcellularLocation>
</comment>
<dbReference type="Pfam" id="PF07724">
    <property type="entry name" value="AAA_2"/>
    <property type="match status" value="1"/>
</dbReference>
<sequence length="966" mass="106096">MAVEPQMGVPSGEHSTWTFLTISVAFFAIPVAVVYHGRRIFKSKNVPGAVDLFCTKPATNFSLKLEAPRHDCVNDLVSLQGPRGCSIDMLAHTAAHRVTMVCGPNVQPHVRFAVFVLFEKFTEKGVRVIMLAQEEARRSGHNHVGSEQMLLGIVGEGSGLAARLLKTYGLDLKTARSEVSSLIGRGREHVGVEIPFTPRAIRLLDECQSEAQALGHNYIGTEHLLLVLLKDTEGTAAKVLNHLEINRERVREEVLEAITDPTPRDDIDKMKPKLVTAGNVWQKSKDEGESTLKEFSVDLTERARNGELDPVVGRDKEIERVIQILGRRTKNNPCLIGEPGVGKTAVAEGLAQMIVDGNVPDKLLNKHVAQLDLSLLVAGTRFRGEFEERLRKVLDEVKESNNVILVIDEVHTLAGAGAAEGGINAANIMKPGLARGEYQVIGATTISEYRQYIEKDAALERRLQPAIVPEPSLEECIQILTGLKPKYEAHHKLKYTDEAVEAAAKLSAQYINDRFLPDKAIDLLDEAGSCQRLAASRRNAPPSKVQKLQKQLCTLKQVEADHLHSHEFEQLAVVRRQIQELEDKLQGMTGDKPVGPVAAQTSDSDVVVTAEHIAGIVARWTGIPVEKVTSDQSSTLLHLEERLHEKVIGQEPAVSGIARALRRARVGMKDPNRPIASLFFLGPTGVGKTQLAKTLAAQYFGAEDAMIRLDMSEYMERHTVSKLIGSPPGYVGYDEGGQLTEVVRKRPYCMLLFDEIEKAHPDVFNMMLQILEDGRLTDSQGRTVDFKNTLVIMTSNVGSQVIAQGGGRLGFSIGQQSDEEETYAALKDKVQEAMKMAFKPEFLNRIDEIVVFRQLTKPQVRRVADIMLRDVYGRLAEQGIAITVTEAFKDKLLEQGWNPQYGARPLRRAINAMLEDALSECVLQGDIVEGDTIEVDINGNGEVIVVGKGGMVLSAQPAPAVAAGIA</sequence>
<evidence type="ECO:0000313" key="10">
    <source>
        <dbReference type="EMBL" id="CAE0812699.1"/>
    </source>
</evidence>
<feature type="domain" description="Clp R" evidence="9">
    <location>
        <begin position="118"/>
        <end position="260"/>
    </location>
</feature>
<protein>
    <recommendedName>
        <fullName evidence="9">Clp R domain-containing protein</fullName>
    </recommendedName>
</protein>
<dbReference type="PROSITE" id="PS51903">
    <property type="entry name" value="CLP_R"/>
    <property type="match status" value="1"/>
</dbReference>
<dbReference type="InterPro" id="IPR027417">
    <property type="entry name" value="P-loop_NTPase"/>
</dbReference>
<dbReference type="SMART" id="SM00382">
    <property type="entry name" value="AAA"/>
    <property type="match status" value="2"/>
</dbReference>
<dbReference type="CDD" id="cd00009">
    <property type="entry name" value="AAA"/>
    <property type="match status" value="1"/>
</dbReference>
<evidence type="ECO:0000256" key="8">
    <source>
        <dbReference type="SAM" id="Phobius"/>
    </source>
</evidence>
<feature type="transmembrane region" description="Helical" evidence="8">
    <location>
        <begin position="17"/>
        <end position="35"/>
    </location>
</feature>
<evidence type="ECO:0000256" key="6">
    <source>
        <dbReference type="ARBA" id="ARBA00023186"/>
    </source>
</evidence>
<dbReference type="Pfam" id="PF00004">
    <property type="entry name" value="AAA"/>
    <property type="match status" value="1"/>
</dbReference>
<dbReference type="PROSITE" id="PS00871">
    <property type="entry name" value="CLPAB_2"/>
    <property type="match status" value="1"/>
</dbReference>
<dbReference type="GO" id="GO:0009507">
    <property type="term" value="C:chloroplast"/>
    <property type="evidence" value="ECO:0007669"/>
    <property type="project" value="UniProtKB-SubCell"/>
</dbReference>
<dbReference type="InterPro" id="IPR003593">
    <property type="entry name" value="AAA+_ATPase"/>
</dbReference>
<proteinExistence type="predicted"/>
<dbReference type="GO" id="GO:0016887">
    <property type="term" value="F:ATP hydrolysis activity"/>
    <property type="evidence" value="ECO:0007669"/>
    <property type="project" value="InterPro"/>
</dbReference>
<gene>
    <name evidence="10" type="ORF">EGYM00163_LOCUS23849</name>
</gene>
<dbReference type="Pfam" id="PF10431">
    <property type="entry name" value="ClpB_D2-small"/>
    <property type="match status" value="1"/>
</dbReference>
<dbReference type="InterPro" id="IPR028299">
    <property type="entry name" value="ClpA/B_CS2"/>
</dbReference>
<dbReference type="EMBL" id="HBJA01067749">
    <property type="protein sequence ID" value="CAE0812699.1"/>
    <property type="molecule type" value="Transcribed_RNA"/>
</dbReference>
<dbReference type="SMART" id="SM01086">
    <property type="entry name" value="ClpB_D2-small"/>
    <property type="match status" value="1"/>
</dbReference>
<reference evidence="10" key="1">
    <citation type="submission" date="2021-01" db="EMBL/GenBank/DDBJ databases">
        <authorList>
            <person name="Corre E."/>
            <person name="Pelletier E."/>
            <person name="Niang G."/>
            <person name="Scheremetjew M."/>
            <person name="Finn R."/>
            <person name="Kale V."/>
            <person name="Holt S."/>
            <person name="Cochrane G."/>
            <person name="Meng A."/>
            <person name="Brown T."/>
            <person name="Cohen L."/>
        </authorList>
    </citation>
    <scope>NUCLEOTIDE SEQUENCE</scope>
    <source>
        <strain evidence="10">CCMP1594</strain>
    </source>
</reference>
<dbReference type="InterPro" id="IPR004176">
    <property type="entry name" value="Clp_R_N"/>
</dbReference>
<dbReference type="Gene3D" id="1.10.1780.10">
    <property type="entry name" value="Clp, N-terminal domain"/>
    <property type="match status" value="1"/>
</dbReference>
<dbReference type="PRINTS" id="PR00300">
    <property type="entry name" value="CLPPROTEASEA"/>
</dbReference>
<dbReference type="Gene3D" id="3.40.50.300">
    <property type="entry name" value="P-loop containing nucleotide triphosphate hydrolases"/>
    <property type="match status" value="3"/>
</dbReference>
<dbReference type="Pfam" id="PF02861">
    <property type="entry name" value="Clp_N"/>
    <property type="match status" value="1"/>
</dbReference>
<keyword evidence="3 7" id="KW-0677">Repeat</keyword>